<evidence type="ECO:0000259" key="11">
    <source>
        <dbReference type="Pfam" id="PF07730"/>
    </source>
</evidence>
<dbReference type="Gene3D" id="3.30.565.10">
    <property type="entry name" value="Histidine kinase-like ATPase, C-terminal domain"/>
    <property type="match status" value="1"/>
</dbReference>
<feature type="transmembrane region" description="Helical" evidence="10">
    <location>
        <begin position="469"/>
        <end position="490"/>
    </location>
</feature>
<evidence type="ECO:0000256" key="1">
    <source>
        <dbReference type="ARBA" id="ARBA00000085"/>
    </source>
</evidence>
<keyword evidence="10" id="KW-0472">Membrane</keyword>
<name>A0ABU7SR60_9ACTN</name>
<dbReference type="InterPro" id="IPR036890">
    <property type="entry name" value="HATPase_C_sf"/>
</dbReference>
<evidence type="ECO:0000256" key="10">
    <source>
        <dbReference type="SAM" id="Phobius"/>
    </source>
</evidence>
<reference evidence="12 13" key="1">
    <citation type="submission" date="2024-01" db="EMBL/GenBank/DDBJ databases">
        <title>Genome insights into Plantactinospora veratri sp. nov.</title>
        <authorList>
            <person name="Wang L."/>
        </authorList>
    </citation>
    <scope>NUCLEOTIDE SEQUENCE [LARGE SCALE GENOMIC DNA]</scope>
    <source>
        <strain evidence="12 13">NEAU-FHS4</strain>
    </source>
</reference>
<feature type="region of interest" description="Disordered" evidence="9">
    <location>
        <begin position="411"/>
        <end position="436"/>
    </location>
</feature>
<keyword evidence="5" id="KW-0547">Nucleotide-binding</keyword>
<comment type="caution">
    <text evidence="12">The sequence shown here is derived from an EMBL/GenBank/DDBJ whole genome shotgun (WGS) entry which is preliminary data.</text>
</comment>
<keyword evidence="7" id="KW-0067">ATP-binding</keyword>
<feature type="domain" description="Signal transduction histidine kinase subgroup 3 dimerisation and phosphoacceptor" evidence="11">
    <location>
        <begin position="206"/>
        <end position="271"/>
    </location>
</feature>
<proteinExistence type="predicted"/>
<evidence type="ECO:0000256" key="4">
    <source>
        <dbReference type="ARBA" id="ARBA00022679"/>
    </source>
</evidence>
<dbReference type="CDD" id="cd16917">
    <property type="entry name" value="HATPase_UhpB-NarQ-NarX-like"/>
    <property type="match status" value="1"/>
</dbReference>
<keyword evidence="8" id="KW-0902">Two-component regulatory system</keyword>
<dbReference type="PANTHER" id="PTHR24421">
    <property type="entry name" value="NITRATE/NITRITE SENSOR PROTEIN NARX-RELATED"/>
    <property type="match status" value="1"/>
</dbReference>
<evidence type="ECO:0000256" key="3">
    <source>
        <dbReference type="ARBA" id="ARBA00022553"/>
    </source>
</evidence>
<accession>A0ABU7SR60</accession>
<keyword evidence="10" id="KW-0812">Transmembrane</keyword>
<evidence type="ECO:0000256" key="5">
    <source>
        <dbReference type="ARBA" id="ARBA00022741"/>
    </source>
</evidence>
<dbReference type="Proteomes" id="UP001339911">
    <property type="component" value="Unassembled WGS sequence"/>
</dbReference>
<evidence type="ECO:0000256" key="7">
    <source>
        <dbReference type="ARBA" id="ARBA00022840"/>
    </source>
</evidence>
<evidence type="ECO:0000313" key="13">
    <source>
        <dbReference type="Proteomes" id="UP001339911"/>
    </source>
</evidence>
<dbReference type="EMBL" id="JAZGQL010000042">
    <property type="protein sequence ID" value="MEE6312047.1"/>
    <property type="molecule type" value="Genomic_DNA"/>
</dbReference>
<evidence type="ECO:0000256" key="8">
    <source>
        <dbReference type="ARBA" id="ARBA00023012"/>
    </source>
</evidence>
<protein>
    <recommendedName>
        <fullName evidence="2">histidine kinase</fullName>
        <ecNumber evidence="2">2.7.13.3</ecNumber>
    </recommendedName>
</protein>
<keyword evidence="13" id="KW-1185">Reference proteome</keyword>
<feature type="transmembrane region" description="Helical" evidence="10">
    <location>
        <begin position="128"/>
        <end position="146"/>
    </location>
</feature>
<dbReference type="InterPro" id="IPR011712">
    <property type="entry name" value="Sig_transdc_His_kin_sub3_dim/P"/>
</dbReference>
<dbReference type="InterPro" id="IPR050482">
    <property type="entry name" value="Sensor_HK_TwoCompSys"/>
</dbReference>
<dbReference type="Gene3D" id="1.20.5.1930">
    <property type="match status" value="1"/>
</dbReference>
<dbReference type="Pfam" id="PF07730">
    <property type="entry name" value="HisKA_3"/>
    <property type="match status" value="1"/>
</dbReference>
<dbReference type="GO" id="GO:0016301">
    <property type="term" value="F:kinase activity"/>
    <property type="evidence" value="ECO:0007669"/>
    <property type="project" value="UniProtKB-KW"/>
</dbReference>
<evidence type="ECO:0000313" key="12">
    <source>
        <dbReference type="EMBL" id="MEE6312047.1"/>
    </source>
</evidence>
<gene>
    <name evidence="12" type="ORF">V1634_35080</name>
</gene>
<keyword evidence="4" id="KW-0808">Transferase</keyword>
<feature type="compositionally biased region" description="Low complexity" evidence="9">
    <location>
        <begin position="421"/>
        <end position="432"/>
    </location>
</feature>
<keyword evidence="3" id="KW-0597">Phosphoprotein</keyword>
<dbReference type="PANTHER" id="PTHR24421:SF10">
    <property type="entry name" value="NITRATE_NITRITE SENSOR PROTEIN NARQ"/>
    <property type="match status" value="1"/>
</dbReference>
<evidence type="ECO:0000256" key="6">
    <source>
        <dbReference type="ARBA" id="ARBA00022777"/>
    </source>
</evidence>
<dbReference type="EC" id="2.7.13.3" evidence="2"/>
<dbReference type="SUPFAM" id="SSF55874">
    <property type="entry name" value="ATPase domain of HSP90 chaperone/DNA topoisomerase II/histidine kinase"/>
    <property type="match status" value="1"/>
</dbReference>
<organism evidence="12 13">
    <name type="scientific">Plantactinospora veratri</name>
    <dbReference type="NCBI Taxonomy" id="1436122"/>
    <lineage>
        <taxon>Bacteria</taxon>
        <taxon>Bacillati</taxon>
        <taxon>Actinomycetota</taxon>
        <taxon>Actinomycetes</taxon>
        <taxon>Micromonosporales</taxon>
        <taxon>Micromonosporaceae</taxon>
        <taxon>Plantactinospora</taxon>
    </lineage>
</organism>
<comment type="catalytic activity">
    <reaction evidence="1">
        <text>ATP + protein L-histidine = ADP + protein N-phospho-L-histidine.</text>
        <dbReference type="EC" id="2.7.13.3"/>
    </reaction>
</comment>
<evidence type="ECO:0000256" key="2">
    <source>
        <dbReference type="ARBA" id="ARBA00012438"/>
    </source>
</evidence>
<feature type="transmembrane region" description="Helical" evidence="10">
    <location>
        <begin position="152"/>
        <end position="170"/>
    </location>
</feature>
<keyword evidence="6 12" id="KW-0418">Kinase</keyword>
<sequence length="573" mass="60201">MARLRDVRWWRGLLPPAGWRAAPVGAPRAAGAVAPGRRDRLLDLVLWVVISAPIAIALLTPPNSSWFLGRLAGSLLLTGLAVLASRWAPLLGLLLVVLPTAGDGNFMFGIPVLSYLVGLRERSSGPAALVFAGLGLGGTILNLGLLGTDAEVWFLLASTLLFGGVFPWLVGRYHRQHRALVLAGWEQADLLEREQRGAAERVRMRERARIAQDMHDSLGHDLSLIALRAGALEVAADLDERHRRAAGELRASVALATDRLRQVIGVLRDDAEPAPTRPPGEQVDDIVARARAAGMAVRLVVEGEPPAAAPGAAGPPMVERAVCSVVQEALTNATRHAPGAAVTVAVCRGVDRTTVRVGNDRPPAGPLPGIRGVGSGLVGLRERVRLAGGTLRAGPAGGGFEVYAELPAVPPAEAGDGGPAEAGHPAGPSEPGYQGRLPVEDVGVPLGGPAVVATAHRLRSARRRVRRSLLAAVTVPVAIGALLVLAYYPIATFGAVLDSDRYEQLRMGQDRAELRDLLPDRQVVAPAGAAERPLPSGATCEFYSDGAFPFGSQAVYQVCFLHGRLVVKDRLGG</sequence>
<feature type="transmembrane region" description="Helical" evidence="10">
    <location>
        <begin position="44"/>
        <end position="60"/>
    </location>
</feature>
<evidence type="ECO:0000256" key="9">
    <source>
        <dbReference type="SAM" id="MobiDB-lite"/>
    </source>
</evidence>
<keyword evidence="10" id="KW-1133">Transmembrane helix</keyword>
<dbReference type="RefSeq" id="WP_331211980.1">
    <property type="nucleotide sequence ID" value="NZ_JAZGQL010000042.1"/>
</dbReference>